<proteinExistence type="predicted"/>
<evidence type="ECO:0000313" key="1">
    <source>
        <dbReference type="EMBL" id="KJY70553.1"/>
    </source>
</evidence>
<gene>
    <name evidence="1" type="ORF">TW71_16960</name>
</gene>
<dbReference type="EMBL" id="JXXR01000017">
    <property type="protein sequence ID" value="KJY70553.1"/>
    <property type="molecule type" value="Genomic_DNA"/>
</dbReference>
<protein>
    <submittedName>
        <fullName evidence="1">Uncharacterized protein</fullName>
    </submittedName>
</protein>
<dbReference type="RefSeq" id="WP_045986683.1">
    <property type="nucleotide sequence ID" value="NZ_CP063051.1"/>
</dbReference>
<accession>A0A837G585</accession>
<comment type="caution">
    <text evidence="1">The sequence shown here is derived from an EMBL/GenBank/DDBJ whole genome shotgun (WGS) entry which is preliminary data.</text>
</comment>
<name>A0A837G585_9VIBR</name>
<dbReference type="AlphaFoldDB" id="A0A837G585"/>
<sequence>MRSLIVISMSAFTLIGCASKGEVAKAEFESVLKDSGYFHCPYEDMRVQDGEYVKYTAYTALIFDKPTHELAVLRLSEPSTKGYFEKSNITDAFTSGYSVRGDKSKGFRVNYYRNTSKMNLDYVFRMSGTGEAEGCEFIEK</sequence>
<organism evidence="1">
    <name type="scientific">Vibrio coralliilyticus</name>
    <dbReference type="NCBI Taxonomy" id="190893"/>
    <lineage>
        <taxon>Bacteria</taxon>
        <taxon>Pseudomonadati</taxon>
        <taxon>Pseudomonadota</taxon>
        <taxon>Gammaproteobacteria</taxon>
        <taxon>Vibrionales</taxon>
        <taxon>Vibrionaceae</taxon>
        <taxon>Vibrio</taxon>
    </lineage>
</organism>
<reference evidence="1" key="1">
    <citation type="journal article" date="2015" name="BMC Genomics">
        <title>Genome mining reveals unlocked bioactive potential of marine Gram-negative bacteria.</title>
        <authorList>
            <person name="Machado H."/>
            <person name="Sonnenschein E.C."/>
            <person name="Melchiorsen J."/>
            <person name="Gram L."/>
        </authorList>
    </citation>
    <scope>NUCLEOTIDE SEQUENCE</scope>
    <source>
        <strain evidence="1">S2052</strain>
    </source>
</reference>
<dbReference type="PROSITE" id="PS51257">
    <property type="entry name" value="PROKAR_LIPOPROTEIN"/>
    <property type="match status" value="1"/>
</dbReference>